<sequence length="166" mass="17810">MTPISILFVCMGNICRSPLAEGIFRHLVTEAGLTGRFIIDSAGTGGWHEGEPPDRRSIATAQRHGIDISGQRARRIRPTDFNGFDMILAMDRDNLATLGKIAPPEANIRLFGDAALGTGEDIPDPYYGGPDGFELVYTRLLTGCSSLLEALGVERASCSGNTSSVR</sequence>
<evidence type="ECO:0000256" key="5">
    <source>
        <dbReference type="PIRSR" id="PIRSR617867-1"/>
    </source>
</evidence>
<gene>
    <name evidence="7" type="ORF">AMC81_CH04110</name>
    <name evidence="8" type="ORF">HER27_020575</name>
</gene>
<evidence type="ECO:0000256" key="3">
    <source>
        <dbReference type="ARBA" id="ARBA00022801"/>
    </source>
</evidence>
<dbReference type="EMBL" id="CP013568">
    <property type="protein sequence ID" value="ANL86823.1"/>
    <property type="molecule type" value="Genomic_DNA"/>
</dbReference>
<dbReference type="InterPro" id="IPR050438">
    <property type="entry name" value="LMW_PTPase"/>
</dbReference>
<dbReference type="STRING" id="396.AMC85_CH04197"/>
<dbReference type="RefSeq" id="WP_012485522.1">
    <property type="nucleotide sequence ID" value="NZ_CP013522.1"/>
</dbReference>
<evidence type="ECO:0000313" key="7">
    <source>
        <dbReference type="EMBL" id="ANL86823.1"/>
    </source>
</evidence>
<evidence type="ECO:0000259" key="6">
    <source>
        <dbReference type="SMART" id="SM00226"/>
    </source>
</evidence>
<dbReference type="GeneID" id="45961624"/>
<accession>A0A192TIB2</accession>
<evidence type="ECO:0000313" key="10">
    <source>
        <dbReference type="Proteomes" id="UP000540266"/>
    </source>
</evidence>
<dbReference type="CDD" id="cd16343">
    <property type="entry name" value="LMWPTP"/>
    <property type="match status" value="1"/>
</dbReference>
<dbReference type="SMART" id="SM00226">
    <property type="entry name" value="LMWPc"/>
    <property type="match status" value="1"/>
</dbReference>
<protein>
    <recommendedName>
        <fullName evidence="2">protein-tyrosine-phosphatase</fullName>
        <ecNumber evidence="2">3.1.3.48</ecNumber>
    </recommendedName>
</protein>
<dbReference type="EC" id="3.1.3.48" evidence="2"/>
<keyword evidence="9" id="KW-1185">Reference proteome</keyword>
<evidence type="ECO:0000256" key="2">
    <source>
        <dbReference type="ARBA" id="ARBA00013064"/>
    </source>
</evidence>
<feature type="active site" description="Proton donor" evidence="5">
    <location>
        <position position="124"/>
    </location>
</feature>
<dbReference type="Pfam" id="PF01451">
    <property type="entry name" value="LMWPc"/>
    <property type="match status" value="1"/>
</dbReference>
<name>A0A192TIB2_9HYPH</name>
<reference evidence="8 10" key="2">
    <citation type="submission" date="2020-11" db="EMBL/GenBank/DDBJ databases">
        <title>Indigenous Rhizobia Nodulating Common beans in Western Kenya.</title>
        <authorList>
            <person name="Wekesa C.S."/>
            <person name="Oelmueller R."/>
            <person name="Furch A.C."/>
        </authorList>
    </citation>
    <scope>NUCLEOTIDE SEQUENCE [LARGE SCALE GENOMIC DNA]</scope>
    <source>
        <strain evidence="10">BS3</strain>
        <strain evidence="8">S3</strain>
    </source>
</reference>
<dbReference type="InterPro" id="IPR023485">
    <property type="entry name" value="Ptyr_pPase"/>
</dbReference>
<dbReference type="EMBL" id="CP064931">
    <property type="protein sequence ID" value="QPK08800.1"/>
    <property type="molecule type" value="Genomic_DNA"/>
</dbReference>
<evidence type="ECO:0000313" key="8">
    <source>
        <dbReference type="EMBL" id="QPK08800.1"/>
    </source>
</evidence>
<feature type="domain" description="Phosphotyrosine protein phosphatase I" evidence="6">
    <location>
        <begin position="4"/>
        <end position="150"/>
    </location>
</feature>
<dbReference type="Gene3D" id="3.40.50.2300">
    <property type="match status" value="1"/>
</dbReference>
<dbReference type="SUPFAM" id="SSF52788">
    <property type="entry name" value="Phosphotyrosine protein phosphatases I"/>
    <property type="match status" value="1"/>
</dbReference>
<proteinExistence type="inferred from homology"/>
<dbReference type="AlphaFoldDB" id="A0A192TIB2"/>
<dbReference type="PRINTS" id="PR00719">
    <property type="entry name" value="LMWPTPASE"/>
</dbReference>
<reference evidence="7 9" key="1">
    <citation type="submission" date="2015-11" db="EMBL/GenBank/DDBJ databases">
        <title>The limits of bacterial species coexistence and the symbiotic plasmid transference in sympatric Rhizobium populations.</title>
        <authorList>
            <person name="Perez-Carrascal O.M."/>
            <person name="VanInsberghe D."/>
            <person name="Juarez S."/>
            <person name="Polz M.F."/>
            <person name="Vinuesa P."/>
            <person name="Gonzalez V."/>
        </authorList>
    </citation>
    <scope>NUCLEOTIDE SEQUENCE [LARGE SCALE GENOMIC DNA]</scope>
    <source>
        <strain evidence="7 9">N771</strain>
    </source>
</reference>
<feature type="active site" description="Nucleophile" evidence="5">
    <location>
        <position position="10"/>
    </location>
</feature>
<dbReference type="Proteomes" id="UP000078551">
    <property type="component" value="Chromosome"/>
</dbReference>
<dbReference type="PANTHER" id="PTHR11717">
    <property type="entry name" value="LOW MOLECULAR WEIGHT PROTEIN TYROSINE PHOSPHATASE"/>
    <property type="match status" value="1"/>
</dbReference>
<keyword evidence="4" id="KW-0904">Protein phosphatase</keyword>
<evidence type="ECO:0000256" key="4">
    <source>
        <dbReference type="ARBA" id="ARBA00022912"/>
    </source>
</evidence>
<evidence type="ECO:0000313" key="9">
    <source>
        <dbReference type="Proteomes" id="UP000078551"/>
    </source>
</evidence>
<organism evidence="8 10">
    <name type="scientific">Rhizobium phaseoli</name>
    <dbReference type="NCBI Taxonomy" id="396"/>
    <lineage>
        <taxon>Bacteria</taxon>
        <taxon>Pseudomonadati</taxon>
        <taxon>Pseudomonadota</taxon>
        <taxon>Alphaproteobacteria</taxon>
        <taxon>Hyphomicrobiales</taxon>
        <taxon>Rhizobiaceae</taxon>
        <taxon>Rhizobium/Agrobacterium group</taxon>
        <taxon>Rhizobium</taxon>
    </lineage>
</organism>
<dbReference type="PANTHER" id="PTHR11717:SF7">
    <property type="entry name" value="LOW MOLECULAR WEIGHT PHOSPHOTYROSINE PROTEIN PHOSPHATASE"/>
    <property type="match status" value="1"/>
</dbReference>
<dbReference type="InterPro" id="IPR036196">
    <property type="entry name" value="Ptyr_pPase_sf"/>
</dbReference>
<comment type="similarity">
    <text evidence="1">Belongs to the low molecular weight phosphotyrosine protein phosphatase family.</text>
</comment>
<feature type="active site" evidence="5">
    <location>
        <position position="16"/>
    </location>
</feature>
<evidence type="ECO:0000256" key="1">
    <source>
        <dbReference type="ARBA" id="ARBA00011063"/>
    </source>
</evidence>
<dbReference type="GO" id="GO:0004725">
    <property type="term" value="F:protein tyrosine phosphatase activity"/>
    <property type="evidence" value="ECO:0007669"/>
    <property type="project" value="UniProtKB-EC"/>
</dbReference>
<keyword evidence="3 7" id="KW-0378">Hydrolase</keyword>
<dbReference type="Proteomes" id="UP000540266">
    <property type="component" value="Chromosome"/>
</dbReference>
<dbReference type="InterPro" id="IPR017867">
    <property type="entry name" value="Tyr_phospatase_low_mol_wt"/>
</dbReference>